<evidence type="ECO:0000256" key="1">
    <source>
        <dbReference type="SAM" id="MobiDB-lite"/>
    </source>
</evidence>
<dbReference type="EMBL" id="NKUJ01000127">
    <property type="protein sequence ID" value="RMJ12729.1"/>
    <property type="molecule type" value="Genomic_DNA"/>
</dbReference>
<dbReference type="Proteomes" id="UP000277212">
    <property type="component" value="Unassembled WGS sequence"/>
</dbReference>
<protein>
    <submittedName>
        <fullName evidence="2">Uncharacterized protein</fullName>
    </submittedName>
</protein>
<organism evidence="2 3">
    <name type="scientific">Fusarium kuroshium</name>
    <dbReference type="NCBI Taxonomy" id="2010991"/>
    <lineage>
        <taxon>Eukaryota</taxon>
        <taxon>Fungi</taxon>
        <taxon>Dikarya</taxon>
        <taxon>Ascomycota</taxon>
        <taxon>Pezizomycotina</taxon>
        <taxon>Sordariomycetes</taxon>
        <taxon>Hypocreomycetidae</taxon>
        <taxon>Hypocreales</taxon>
        <taxon>Nectriaceae</taxon>
        <taxon>Fusarium</taxon>
        <taxon>Fusarium solani species complex</taxon>
    </lineage>
</organism>
<proteinExistence type="predicted"/>
<reference evidence="2 3" key="1">
    <citation type="submission" date="2017-06" db="EMBL/GenBank/DDBJ databases">
        <title>Comparative genomic analysis of Ambrosia Fusariam Clade fungi.</title>
        <authorList>
            <person name="Stajich J.E."/>
            <person name="Carrillo J."/>
            <person name="Kijimoto T."/>
            <person name="Eskalen A."/>
            <person name="O'Donnell K."/>
            <person name="Kasson M."/>
        </authorList>
    </citation>
    <scope>NUCLEOTIDE SEQUENCE [LARGE SCALE GENOMIC DNA]</scope>
    <source>
        <strain evidence="2">UCR3666</strain>
    </source>
</reference>
<evidence type="ECO:0000313" key="2">
    <source>
        <dbReference type="EMBL" id="RMJ12729.1"/>
    </source>
</evidence>
<evidence type="ECO:0000313" key="3">
    <source>
        <dbReference type="Proteomes" id="UP000277212"/>
    </source>
</evidence>
<feature type="region of interest" description="Disordered" evidence="1">
    <location>
        <begin position="1"/>
        <end position="30"/>
    </location>
</feature>
<dbReference type="AlphaFoldDB" id="A0A3M2S5H4"/>
<dbReference type="OrthoDB" id="4857897at2759"/>
<gene>
    <name evidence="2" type="ORF">CDV36_007605</name>
</gene>
<comment type="caution">
    <text evidence="2">The sequence shown here is derived from an EMBL/GenBank/DDBJ whole genome shotgun (WGS) entry which is preliminary data.</text>
</comment>
<accession>A0A3M2S5H4</accession>
<name>A0A3M2S5H4_9HYPO</name>
<sequence>MSTQPGPQQPQPASRVPEIQELDLGDPPGGIAATRELSHAGQNRLHPYPFFKSPVTRHAPELDENWVIASREVLIFTHQVPESDDEKMRLLNKKSEHFQFYFWTALDRARRLNEPLDGSVRLWEYHDLEGMMLWWRECTQSHTTTAIGENDDGIWKDFLMSSPWFDCPIFYDLLWEVVMGCDGLPQTDSNGKVMVKTRNPKSAALEKEFFERWWLTASRLPLRRFENGDAVLPITAGYYKAQHRTTSMEWHMPPTDWVEQDDDIWDEGDE</sequence>
<keyword evidence="3" id="KW-1185">Reference proteome</keyword>